<sequence>MGKFGEANEAISRGLAQDPGNPDLRLQERRLKEARAREIAAIKTAKDPRKRVTPADLEVLGTLGEGNFSRIALVKHRQTGEHFALKILEKAQVERVQKRHPNVANEISMERRILSRLRHPNVVELYHAFQDCSCLYMLLEYCAGGEVWQRLQAEGKSLVSVGVPYTLARFYTREVVEALIFLHGEGIVHRDVKPENMVLTARGRLKLIDFGTAKDVIETDLNGPDFVGTPEYMSPEASRSQETFMEADLWALGCCLYQFLVGVSPFRAPAPYLVFLRSRRCCLRFPAVVPPHARDLILKLLRRRPQERLGSSRNAMNDARGHAAILSHPFFSSSSTEGDMPPDITSTTVASEERLPDSSPLVSEASPREAQLRDLAAQCITHAMSMRPPGSEFVESMLGLKMPERAVVLHLLERHGRLGEPRVLRLAQLGLSSSPPFSPYSTAESAKSRILGRIDWSGKEVYGLSRADQGTYIGPFFLVYLGGLSCENNEHMGPQLQKAIGGINRLRPRLVVVSSTLFEQANTMSNCEAGWHNEVWDLLGRISQSIPIVFAGAADFAAETSNEVLDRHGSMRGCAFWYGGMRGLVLPCNDTGGVSSDEKTKEDDWVVEELEQACYFNSQNLLIFAPHSWFKCNQASHTSQMEVEIINKRVRKWALGNVHGHESCLRAIIAPSVFSESCSVKAIRDRRETDLESDSSSDQKSDEDDEGREDYGQETHGLDAGCVNSVQAPTHVEQVLVREACIVEVYRNRVRCTFLTLDQLSSKQSVHLAPELSLEGE</sequence>
<dbReference type="PANTHER" id="PTHR24353:SF143">
    <property type="entry name" value="PROTEIN KINASE DOMAIN-CONTAINING PROTEIN"/>
    <property type="match status" value="1"/>
</dbReference>
<organism evidence="9 10">
    <name type="scientific">Nannochloropsis salina CCMP1776</name>
    <dbReference type="NCBI Taxonomy" id="1027361"/>
    <lineage>
        <taxon>Eukaryota</taxon>
        <taxon>Sar</taxon>
        <taxon>Stramenopiles</taxon>
        <taxon>Ochrophyta</taxon>
        <taxon>Eustigmatophyceae</taxon>
        <taxon>Eustigmatales</taxon>
        <taxon>Monodopsidaceae</taxon>
        <taxon>Microchloropsis</taxon>
        <taxon>Microchloropsis salina</taxon>
    </lineage>
</organism>
<keyword evidence="2" id="KW-0808">Transferase</keyword>
<dbReference type="FunFam" id="3.30.200.20:FF:000042">
    <property type="entry name" value="Aurora kinase A"/>
    <property type="match status" value="1"/>
</dbReference>
<protein>
    <recommendedName>
        <fullName evidence="8">Protein kinase domain-containing protein</fullName>
    </recommendedName>
</protein>
<evidence type="ECO:0000256" key="7">
    <source>
        <dbReference type="SAM" id="MobiDB-lite"/>
    </source>
</evidence>
<dbReference type="Proteomes" id="UP000355283">
    <property type="component" value="Unassembled WGS sequence"/>
</dbReference>
<evidence type="ECO:0000256" key="1">
    <source>
        <dbReference type="ARBA" id="ARBA00022527"/>
    </source>
</evidence>
<dbReference type="GO" id="GO:0004691">
    <property type="term" value="F:cAMP-dependent protein kinase activity"/>
    <property type="evidence" value="ECO:0007669"/>
    <property type="project" value="TreeGrafter"/>
</dbReference>
<dbReference type="SUPFAM" id="SSF56112">
    <property type="entry name" value="Protein kinase-like (PK-like)"/>
    <property type="match status" value="1"/>
</dbReference>
<keyword evidence="5 6" id="KW-0067">ATP-binding</keyword>
<evidence type="ECO:0000313" key="10">
    <source>
        <dbReference type="Proteomes" id="UP000355283"/>
    </source>
</evidence>
<keyword evidence="10" id="KW-1185">Reference proteome</keyword>
<reference evidence="9 10" key="1">
    <citation type="submission" date="2019-01" db="EMBL/GenBank/DDBJ databases">
        <title>Nuclear Genome Assembly of the Microalgal Biofuel strain Nannochloropsis salina CCMP1776.</title>
        <authorList>
            <person name="Hovde B."/>
        </authorList>
    </citation>
    <scope>NUCLEOTIDE SEQUENCE [LARGE SCALE GENOMIC DNA]</scope>
    <source>
        <strain evidence="9 10">CCMP1776</strain>
    </source>
</reference>
<evidence type="ECO:0000256" key="5">
    <source>
        <dbReference type="ARBA" id="ARBA00022840"/>
    </source>
</evidence>
<dbReference type="PROSITE" id="PS00107">
    <property type="entry name" value="PROTEIN_KINASE_ATP"/>
    <property type="match status" value="1"/>
</dbReference>
<keyword evidence="4" id="KW-0418">Kinase</keyword>
<name>A0A4D9CZ89_9STRA</name>
<feature type="region of interest" description="Disordered" evidence="7">
    <location>
        <begin position="1"/>
        <end position="25"/>
    </location>
</feature>
<feature type="compositionally biased region" description="Acidic residues" evidence="7">
    <location>
        <begin position="691"/>
        <end position="708"/>
    </location>
</feature>
<dbReference type="GO" id="GO:0005524">
    <property type="term" value="F:ATP binding"/>
    <property type="evidence" value="ECO:0007669"/>
    <property type="project" value="UniProtKB-UniRule"/>
</dbReference>
<dbReference type="InterPro" id="IPR011009">
    <property type="entry name" value="Kinase-like_dom_sf"/>
</dbReference>
<dbReference type="InterPro" id="IPR017441">
    <property type="entry name" value="Protein_kinase_ATP_BS"/>
</dbReference>
<keyword evidence="1" id="KW-0723">Serine/threonine-protein kinase</keyword>
<feature type="domain" description="Protein kinase" evidence="8">
    <location>
        <begin position="57"/>
        <end position="331"/>
    </location>
</feature>
<feature type="region of interest" description="Disordered" evidence="7">
    <location>
        <begin position="332"/>
        <end position="367"/>
    </location>
</feature>
<comment type="caution">
    <text evidence="9">The sequence shown here is derived from an EMBL/GenBank/DDBJ whole genome shotgun (WGS) entry which is preliminary data.</text>
</comment>
<dbReference type="InterPro" id="IPR000719">
    <property type="entry name" value="Prot_kinase_dom"/>
</dbReference>
<dbReference type="GO" id="GO:0005952">
    <property type="term" value="C:cAMP-dependent protein kinase complex"/>
    <property type="evidence" value="ECO:0007669"/>
    <property type="project" value="TreeGrafter"/>
</dbReference>
<evidence type="ECO:0000256" key="6">
    <source>
        <dbReference type="PROSITE-ProRule" id="PRU10141"/>
    </source>
</evidence>
<dbReference type="Gene3D" id="3.30.200.20">
    <property type="entry name" value="Phosphorylase Kinase, domain 1"/>
    <property type="match status" value="1"/>
</dbReference>
<accession>A0A4D9CZ89</accession>
<dbReference type="OrthoDB" id="347657at2759"/>
<dbReference type="SMART" id="SM00220">
    <property type="entry name" value="S_TKc"/>
    <property type="match status" value="1"/>
</dbReference>
<dbReference type="PROSITE" id="PS00108">
    <property type="entry name" value="PROTEIN_KINASE_ST"/>
    <property type="match status" value="1"/>
</dbReference>
<dbReference type="Pfam" id="PF00069">
    <property type="entry name" value="Pkinase"/>
    <property type="match status" value="1"/>
</dbReference>
<dbReference type="AlphaFoldDB" id="A0A4D9CZ89"/>
<evidence type="ECO:0000256" key="4">
    <source>
        <dbReference type="ARBA" id="ARBA00022777"/>
    </source>
</evidence>
<dbReference type="InterPro" id="IPR008271">
    <property type="entry name" value="Ser/Thr_kinase_AS"/>
</dbReference>
<proteinExistence type="predicted"/>
<feature type="region of interest" description="Disordered" evidence="7">
    <location>
        <begin position="688"/>
        <end position="714"/>
    </location>
</feature>
<keyword evidence="3 6" id="KW-0547">Nucleotide-binding</keyword>
<dbReference type="PROSITE" id="PS50011">
    <property type="entry name" value="PROTEIN_KINASE_DOM"/>
    <property type="match status" value="1"/>
</dbReference>
<feature type="binding site" evidence="6">
    <location>
        <position position="86"/>
    </location>
    <ligand>
        <name>ATP</name>
        <dbReference type="ChEBI" id="CHEBI:30616"/>
    </ligand>
</feature>
<dbReference type="PANTHER" id="PTHR24353">
    <property type="entry name" value="CYCLIC NUCLEOTIDE-DEPENDENT PROTEIN KINASE"/>
    <property type="match status" value="1"/>
</dbReference>
<dbReference type="EMBL" id="SDOX01000019">
    <property type="protein sequence ID" value="TFJ84346.1"/>
    <property type="molecule type" value="Genomic_DNA"/>
</dbReference>
<evidence type="ECO:0000256" key="3">
    <source>
        <dbReference type="ARBA" id="ARBA00022741"/>
    </source>
</evidence>
<evidence type="ECO:0000256" key="2">
    <source>
        <dbReference type="ARBA" id="ARBA00022679"/>
    </source>
</evidence>
<gene>
    <name evidence="9" type="ORF">NSK_004335</name>
</gene>
<dbReference type="FunFam" id="1.10.510.10:FF:000571">
    <property type="entry name" value="Maternal embryonic leucine zipper kinase"/>
    <property type="match status" value="1"/>
</dbReference>
<evidence type="ECO:0000259" key="8">
    <source>
        <dbReference type="PROSITE" id="PS50011"/>
    </source>
</evidence>
<evidence type="ECO:0000313" key="9">
    <source>
        <dbReference type="EMBL" id="TFJ84346.1"/>
    </source>
</evidence>
<dbReference type="Gene3D" id="1.10.510.10">
    <property type="entry name" value="Transferase(Phosphotransferase) domain 1"/>
    <property type="match status" value="1"/>
</dbReference>